<dbReference type="PANTHER" id="PTHR37422:SF13">
    <property type="entry name" value="LIPOPOLYSACCHARIDE BIOSYNTHESIS PROTEIN PA4999-RELATED"/>
    <property type="match status" value="1"/>
</dbReference>
<keyword evidence="8" id="KW-1185">Reference proteome</keyword>
<feature type="transmembrane region" description="Helical" evidence="5">
    <location>
        <begin position="354"/>
        <end position="374"/>
    </location>
</feature>
<name>A0A344LPU2_9FLAO</name>
<reference evidence="7 8" key="1">
    <citation type="submission" date="2018-06" db="EMBL/GenBank/DDBJ databases">
        <title>Genome sequencing of Flavobacterium.</title>
        <authorList>
            <person name="Baek M.-G."/>
            <person name="Yi H."/>
        </authorList>
    </citation>
    <scope>NUCLEOTIDE SEQUENCE [LARGE SCALE GENOMIC DNA]</scope>
    <source>
        <strain evidence="7 8">HYN0086</strain>
    </source>
</reference>
<organism evidence="7 8">
    <name type="scientific">Flavobacterium fluviale</name>
    <dbReference type="NCBI Taxonomy" id="2249356"/>
    <lineage>
        <taxon>Bacteria</taxon>
        <taxon>Pseudomonadati</taxon>
        <taxon>Bacteroidota</taxon>
        <taxon>Flavobacteriia</taxon>
        <taxon>Flavobacteriales</taxon>
        <taxon>Flavobacteriaceae</taxon>
        <taxon>Flavobacterium</taxon>
    </lineage>
</organism>
<feature type="transmembrane region" description="Helical" evidence="5">
    <location>
        <begin position="221"/>
        <end position="238"/>
    </location>
</feature>
<evidence type="ECO:0000256" key="3">
    <source>
        <dbReference type="ARBA" id="ARBA00022989"/>
    </source>
</evidence>
<feature type="transmembrane region" description="Helical" evidence="5">
    <location>
        <begin position="53"/>
        <end position="74"/>
    </location>
</feature>
<feature type="transmembrane region" description="Helical" evidence="5">
    <location>
        <begin position="152"/>
        <end position="170"/>
    </location>
</feature>
<evidence type="ECO:0000313" key="8">
    <source>
        <dbReference type="Proteomes" id="UP000251561"/>
    </source>
</evidence>
<evidence type="ECO:0000256" key="4">
    <source>
        <dbReference type="ARBA" id="ARBA00023136"/>
    </source>
</evidence>
<keyword evidence="3 5" id="KW-1133">Transmembrane helix</keyword>
<evidence type="ECO:0000256" key="1">
    <source>
        <dbReference type="ARBA" id="ARBA00004141"/>
    </source>
</evidence>
<feature type="domain" description="O-antigen ligase-related" evidence="6">
    <location>
        <begin position="182"/>
        <end position="340"/>
    </location>
</feature>
<keyword evidence="2 5" id="KW-0812">Transmembrane</keyword>
<comment type="subcellular location">
    <subcellularLocation>
        <location evidence="1">Membrane</location>
        <topology evidence="1">Multi-pass membrane protein</topology>
    </subcellularLocation>
</comment>
<dbReference type="KEGG" id="ffl:HYN86_04675"/>
<evidence type="ECO:0000256" key="2">
    <source>
        <dbReference type="ARBA" id="ARBA00022692"/>
    </source>
</evidence>
<dbReference type="GO" id="GO:0016020">
    <property type="term" value="C:membrane"/>
    <property type="evidence" value="ECO:0007669"/>
    <property type="project" value="UniProtKB-SubCell"/>
</dbReference>
<evidence type="ECO:0000256" key="5">
    <source>
        <dbReference type="SAM" id="Phobius"/>
    </source>
</evidence>
<feature type="transmembrane region" description="Helical" evidence="5">
    <location>
        <begin position="12"/>
        <end position="41"/>
    </location>
</feature>
<dbReference type="PANTHER" id="PTHR37422">
    <property type="entry name" value="TEICHURONIC ACID BIOSYNTHESIS PROTEIN TUAE"/>
    <property type="match status" value="1"/>
</dbReference>
<dbReference type="InterPro" id="IPR007016">
    <property type="entry name" value="O-antigen_ligase-rel_domated"/>
</dbReference>
<dbReference type="OrthoDB" id="1424618at2"/>
<sequence length="398" mass="46408">MLNILKKNGFEFLSYVLIVSLFFSKAIPNIILAVLSLWILIDFRRIQKPKLQFSSSNFLWTLVVFLILKSIFFGTIVHDLKVYKGLLLIFWLSIVFQRIKDKDRLKTVILCSITLVVLISLFLIALYYFKNNSLPFSNTAEVNQLLLLERPYIGFIAVLGVFLAIEKAVLNPSFKIIWFSNAIVLFLFIILISARISILTLFLLAAVYLVFYFRINKLKKTLILISLAIGFGVLVFTNKNISERFFIKSNLSESLKTASDYEPRIVIWDCAFRMTKENNFNFLVGFDGYKTIEKYFSDCYSSNIENESKREYFLSENFNSHNQFIDFYLIGGITALLLFAVFFIKLLNESRYNFFKAAIVVSFLLFFIVENIFYRQFGCYLFGLFILILPHNKLNEEN</sequence>
<evidence type="ECO:0000259" key="6">
    <source>
        <dbReference type="Pfam" id="PF04932"/>
    </source>
</evidence>
<dbReference type="Pfam" id="PF04932">
    <property type="entry name" value="Wzy_C"/>
    <property type="match status" value="1"/>
</dbReference>
<evidence type="ECO:0000313" key="7">
    <source>
        <dbReference type="EMBL" id="AXB55934.1"/>
    </source>
</evidence>
<feature type="transmembrane region" description="Helical" evidence="5">
    <location>
        <begin position="182"/>
        <end position="215"/>
    </location>
</feature>
<dbReference type="AlphaFoldDB" id="A0A344LPU2"/>
<protein>
    <recommendedName>
        <fullName evidence="6">O-antigen ligase-related domain-containing protein</fullName>
    </recommendedName>
</protein>
<accession>A0A344LPU2</accession>
<feature type="transmembrane region" description="Helical" evidence="5">
    <location>
        <begin position="327"/>
        <end position="348"/>
    </location>
</feature>
<proteinExistence type="predicted"/>
<dbReference type="Proteomes" id="UP000251561">
    <property type="component" value="Chromosome"/>
</dbReference>
<gene>
    <name evidence="7" type="ORF">HYN86_04675</name>
</gene>
<keyword evidence="4 5" id="KW-0472">Membrane</keyword>
<feature type="transmembrane region" description="Helical" evidence="5">
    <location>
        <begin position="108"/>
        <end position="129"/>
    </location>
</feature>
<dbReference type="EMBL" id="CP030261">
    <property type="protein sequence ID" value="AXB55934.1"/>
    <property type="molecule type" value="Genomic_DNA"/>
</dbReference>
<dbReference type="InterPro" id="IPR051533">
    <property type="entry name" value="WaaL-like"/>
</dbReference>